<evidence type="ECO:0000313" key="2">
    <source>
        <dbReference type="EMBL" id="MBD2543504.1"/>
    </source>
</evidence>
<protein>
    <submittedName>
        <fullName evidence="2">Uncharacterized protein</fullName>
    </submittedName>
</protein>
<evidence type="ECO:0000256" key="1">
    <source>
        <dbReference type="SAM" id="Phobius"/>
    </source>
</evidence>
<dbReference type="RefSeq" id="WP_156331533.1">
    <property type="nucleotide sequence ID" value="NZ_JACJSK010000007.1"/>
</dbReference>
<keyword evidence="1" id="KW-1133">Transmembrane helix</keyword>
<feature type="transmembrane region" description="Helical" evidence="1">
    <location>
        <begin position="12"/>
        <end position="34"/>
    </location>
</feature>
<sequence length="50" mass="5929">MAIRPYKLKEISIFTIQYSLFTIYYSLFTLHYTLHPEGADENISRVTNTK</sequence>
<evidence type="ECO:0000313" key="3">
    <source>
        <dbReference type="Proteomes" id="UP000641954"/>
    </source>
</evidence>
<gene>
    <name evidence="2" type="ORF">H6G72_06475</name>
</gene>
<reference evidence="2 3" key="1">
    <citation type="journal article" date="2020" name="ISME J.">
        <title>Comparative genomics reveals insights into cyanobacterial evolution and habitat adaptation.</title>
        <authorList>
            <person name="Chen M.Y."/>
            <person name="Teng W.K."/>
            <person name="Zhao L."/>
            <person name="Hu C.X."/>
            <person name="Zhou Y.K."/>
            <person name="Han B.P."/>
            <person name="Song L.R."/>
            <person name="Shu W.S."/>
        </authorList>
    </citation>
    <scope>NUCLEOTIDE SEQUENCE [LARGE SCALE GENOMIC DNA]</scope>
    <source>
        <strain evidence="2 3">FACHB-1370</strain>
    </source>
</reference>
<proteinExistence type="predicted"/>
<accession>A0ABR8E9I0</accession>
<dbReference type="EMBL" id="JACJSK010000007">
    <property type="protein sequence ID" value="MBD2543504.1"/>
    <property type="molecule type" value="Genomic_DNA"/>
</dbReference>
<organism evidence="2 3">
    <name type="scientific">Planktothricoides raciborskii FACHB-1370</name>
    <dbReference type="NCBI Taxonomy" id="2949576"/>
    <lineage>
        <taxon>Bacteria</taxon>
        <taxon>Bacillati</taxon>
        <taxon>Cyanobacteriota</taxon>
        <taxon>Cyanophyceae</taxon>
        <taxon>Oscillatoriophycideae</taxon>
        <taxon>Oscillatoriales</taxon>
        <taxon>Oscillatoriaceae</taxon>
        <taxon>Planktothricoides</taxon>
    </lineage>
</organism>
<dbReference type="Proteomes" id="UP000641954">
    <property type="component" value="Unassembled WGS sequence"/>
</dbReference>
<keyword evidence="1" id="KW-0812">Transmembrane</keyword>
<name>A0ABR8E9I0_9CYAN</name>
<comment type="caution">
    <text evidence="2">The sequence shown here is derived from an EMBL/GenBank/DDBJ whole genome shotgun (WGS) entry which is preliminary data.</text>
</comment>
<keyword evidence="1" id="KW-0472">Membrane</keyword>
<keyword evidence="3" id="KW-1185">Reference proteome</keyword>